<dbReference type="CDD" id="cd06127">
    <property type="entry name" value="DEDDh"/>
    <property type="match status" value="1"/>
</dbReference>
<evidence type="ECO:0000313" key="7">
    <source>
        <dbReference type="Proteomes" id="UP001500443"/>
    </source>
</evidence>
<keyword evidence="3" id="KW-0269">Exonuclease</keyword>
<feature type="domain" description="Exonuclease" evidence="5">
    <location>
        <begin position="269"/>
        <end position="463"/>
    </location>
</feature>
<proteinExistence type="predicted"/>
<sequence>MSSTTAAAEVPASRTEADPERVARAEPCGHVGEVSVYGWGQAPPYLRTQTQLGGERLKLADGQQPLAYLRTRDYGDVPLYDLAGAVKMKPLGSKTKAAMRRRRTCPQCGKVRTYVVRRQCDVCNRRAQQARERKQARTCWDCRKVFPRPLPKEHHRCGGCRRKQLAELRRKAAEWVERVTVCAGEECSVKLVTKKEARAHQRQQSLHWGSWSRAAHWPLRCPPCTETEDRRQADQRARREQEERERQEAERQAARARVRWAAEALVDPDVVVLDTETTGLHGTARIVEIAVLSSSGEVLLDTLVDPSGPIPAEASQLHGITTEMVAGAPAFSRVLPDLERVLEGKRCLIYNDVYDLGRLRHELTLHHLDHAARASASTTTAGAGAVAEEVREQALAAARTRAAAWVDALHVEDVMGPYSDWVGDWNDYWGNNEWQALRGGHRAAGDCRAVLDCLRAMKRSGEHEGGEGDLDEGEAL</sequence>
<organism evidence="6 7">
    <name type="scientific">Streptomyces synnematoformans</name>
    <dbReference type="NCBI Taxonomy" id="415721"/>
    <lineage>
        <taxon>Bacteria</taxon>
        <taxon>Bacillati</taxon>
        <taxon>Actinomycetota</taxon>
        <taxon>Actinomycetes</taxon>
        <taxon>Kitasatosporales</taxon>
        <taxon>Streptomycetaceae</taxon>
        <taxon>Streptomyces</taxon>
    </lineage>
</organism>
<protein>
    <recommendedName>
        <fullName evidence="5">Exonuclease domain-containing protein</fullName>
    </recommendedName>
</protein>
<dbReference type="Gene3D" id="3.30.420.10">
    <property type="entry name" value="Ribonuclease H-like superfamily/Ribonuclease H"/>
    <property type="match status" value="1"/>
</dbReference>
<keyword evidence="2" id="KW-0378">Hydrolase</keyword>
<feature type="region of interest" description="Disordered" evidence="4">
    <location>
        <begin position="1"/>
        <end position="24"/>
    </location>
</feature>
<feature type="compositionally biased region" description="Basic and acidic residues" evidence="4">
    <location>
        <begin position="227"/>
        <end position="250"/>
    </location>
</feature>
<dbReference type="EMBL" id="BAAAPF010000010">
    <property type="protein sequence ID" value="GAA2110795.1"/>
    <property type="molecule type" value="Genomic_DNA"/>
</dbReference>
<dbReference type="PANTHER" id="PTHR30231">
    <property type="entry name" value="DNA POLYMERASE III SUBUNIT EPSILON"/>
    <property type="match status" value="1"/>
</dbReference>
<dbReference type="InterPro" id="IPR013520">
    <property type="entry name" value="Ribonucl_H"/>
</dbReference>
<dbReference type="RefSeq" id="WP_344287931.1">
    <property type="nucleotide sequence ID" value="NZ_BAAAPF010000010.1"/>
</dbReference>
<dbReference type="SMART" id="SM00479">
    <property type="entry name" value="EXOIII"/>
    <property type="match status" value="1"/>
</dbReference>
<reference evidence="6 7" key="1">
    <citation type="journal article" date="2019" name="Int. J. Syst. Evol. Microbiol.">
        <title>The Global Catalogue of Microorganisms (GCM) 10K type strain sequencing project: providing services to taxonomists for standard genome sequencing and annotation.</title>
        <authorList>
            <consortium name="The Broad Institute Genomics Platform"/>
            <consortium name="The Broad Institute Genome Sequencing Center for Infectious Disease"/>
            <person name="Wu L."/>
            <person name="Ma J."/>
        </authorList>
    </citation>
    <scope>NUCLEOTIDE SEQUENCE [LARGE SCALE GENOMIC DNA]</scope>
    <source>
        <strain evidence="6 7">JCM 15481</strain>
    </source>
</reference>
<name>A0ABN2XI60_9ACTN</name>
<accession>A0ABN2XI60</accession>
<evidence type="ECO:0000313" key="6">
    <source>
        <dbReference type="EMBL" id="GAA2110795.1"/>
    </source>
</evidence>
<dbReference type="InterPro" id="IPR012337">
    <property type="entry name" value="RNaseH-like_sf"/>
</dbReference>
<keyword evidence="7" id="KW-1185">Reference proteome</keyword>
<dbReference type="Proteomes" id="UP001500443">
    <property type="component" value="Unassembled WGS sequence"/>
</dbReference>
<evidence type="ECO:0000256" key="4">
    <source>
        <dbReference type="SAM" id="MobiDB-lite"/>
    </source>
</evidence>
<dbReference type="InterPro" id="IPR036397">
    <property type="entry name" value="RNaseH_sf"/>
</dbReference>
<dbReference type="SUPFAM" id="SSF53098">
    <property type="entry name" value="Ribonuclease H-like"/>
    <property type="match status" value="1"/>
</dbReference>
<gene>
    <name evidence="6" type="ORF">GCM10009802_08110</name>
</gene>
<feature type="region of interest" description="Disordered" evidence="4">
    <location>
        <begin position="222"/>
        <end position="250"/>
    </location>
</feature>
<evidence type="ECO:0000256" key="1">
    <source>
        <dbReference type="ARBA" id="ARBA00022722"/>
    </source>
</evidence>
<comment type="caution">
    <text evidence="6">The sequence shown here is derived from an EMBL/GenBank/DDBJ whole genome shotgun (WGS) entry which is preliminary data.</text>
</comment>
<evidence type="ECO:0000256" key="3">
    <source>
        <dbReference type="ARBA" id="ARBA00022839"/>
    </source>
</evidence>
<evidence type="ECO:0000259" key="5">
    <source>
        <dbReference type="SMART" id="SM00479"/>
    </source>
</evidence>
<feature type="compositionally biased region" description="Basic and acidic residues" evidence="4">
    <location>
        <begin position="15"/>
        <end position="24"/>
    </location>
</feature>
<keyword evidence="1" id="KW-0540">Nuclease</keyword>
<dbReference type="Pfam" id="PF00929">
    <property type="entry name" value="RNase_T"/>
    <property type="match status" value="1"/>
</dbReference>
<evidence type="ECO:0000256" key="2">
    <source>
        <dbReference type="ARBA" id="ARBA00022801"/>
    </source>
</evidence>
<dbReference type="PANTHER" id="PTHR30231:SF4">
    <property type="entry name" value="PROTEIN NEN2"/>
    <property type="match status" value="1"/>
</dbReference>